<dbReference type="AlphaFoldDB" id="A0A1R3K164"/>
<proteinExistence type="predicted"/>
<sequence>MAGGDDLKFRWRRRRRRVYTYNGTDYFYQLDYNGCNREMKTEGAALLAHCRADIQTSLEFESSCL</sequence>
<evidence type="ECO:0000313" key="2">
    <source>
        <dbReference type="Proteomes" id="UP000187203"/>
    </source>
</evidence>
<evidence type="ECO:0000313" key="1">
    <source>
        <dbReference type="EMBL" id="OMP00824.1"/>
    </source>
</evidence>
<protein>
    <submittedName>
        <fullName evidence="1">Pentatricopeptide repeat-containing protein</fullName>
    </submittedName>
</protein>
<reference evidence="2" key="1">
    <citation type="submission" date="2013-09" db="EMBL/GenBank/DDBJ databases">
        <title>Corchorus olitorius genome sequencing.</title>
        <authorList>
            <person name="Alam M."/>
            <person name="Haque M.S."/>
            <person name="Islam M.S."/>
            <person name="Emdad E.M."/>
            <person name="Islam M.M."/>
            <person name="Ahmed B."/>
            <person name="Halim A."/>
            <person name="Hossen Q.M.M."/>
            <person name="Hossain M.Z."/>
            <person name="Ahmed R."/>
            <person name="Khan M.M."/>
            <person name="Islam R."/>
            <person name="Rashid M.M."/>
            <person name="Khan S.A."/>
            <person name="Rahman M.S."/>
            <person name="Alam M."/>
            <person name="Yahiya A.S."/>
            <person name="Khan M.S."/>
            <person name="Azam M.S."/>
            <person name="Haque T."/>
            <person name="Lashkar M.Z.H."/>
            <person name="Akhand A.I."/>
            <person name="Morshed G."/>
            <person name="Roy S."/>
            <person name="Uddin K.S."/>
            <person name="Rabeya T."/>
            <person name="Hossain A.S."/>
            <person name="Chowdhury A."/>
            <person name="Snigdha A.R."/>
            <person name="Mortoza M.S."/>
            <person name="Matin S.A."/>
            <person name="Hoque S.M.E."/>
            <person name="Islam M.K."/>
            <person name="Roy D.K."/>
            <person name="Haider R."/>
            <person name="Moosa M.M."/>
            <person name="Elias S.M."/>
            <person name="Hasan A.M."/>
            <person name="Jahan S."/>
            <person name="Shafiuddin M."/>
            <person name="Mahmood N."/>
            <person name="Shommy N.S."/>
        </authorList>
    </citation>
    <scope>NUCLEOTIDE SEQUENCE [LARGE SCALE GENOMIC DNA]</scope>
    <source>
        <strain evidence="2">cv. O-4</strain>
    </source>
</reference>
<organism evidence="1 2">
    <name type="scientific">Corchorus olitorius</name>
    <dbReference type="NCBI Taxonomy" id="93759"/>
    <lineage>
        <taxon>Eukaryota</taxon>
        <taxon>Viridiplantae</taxon>
        <taxon>Streptophyta</taxon>
        <taxon>Embryophyta</taxon>
        <taxon>Tracheophyta</taxon>
        <taxon>Spermatophyta</taxon>
        <taxon>Magnoliopsida</taxon>
        <taxon>eudicotyledons</taxon>
        <taxon>Gunneridae</taxon>
        <taxon>Pentapetalae</taxon>
        <taxon>rosids</taxon>
        <taxon>malvids</taxon>
        <taxon>Malvales</taxon>
        <taxon>Malvaceae</taxon>
        <taxon>Grewioideae</taxon>
        <taxon>Apeibeae</taxon>
        <taxon>Corchorus</taxon>
    </lineage>
</organism>
<accession>A0A1R3K164</accession>
<gene>
    <name evidence="1" type="ORF">COLO4_12336</name>
</gene>
<name>A0A1R3K164_9ROSI</name>
<keyword evidence="2" id="KW-1185">Reference proteome</keyword>
<comment type="caution">
    <text evidence="1">The sequence shown here is derived from an EMBL/GenBank/DDBJ whole genome shotgun (WGS) entry which is preliminary data.</text>
</comment>
<dbReference type="Proteomes" id="UP000187203">
    <property type="component" value="Unassembled WGS sequence"/>
</dbReference>
<dbReference type="EMBL" id="AWUE01014906">
    <property type="protein sequence ID" value="OMP00824.1"/>
    <property type="molecule type" value="Genomic_DNA"/>
</dbReference>